<feature type="transmembrane region" description="Helical" evidence="1">
    <location>
        <begin position="76"/>
        <end position="100"/>
    </location>
</feature>
<dbReference type="InterPro" id="IPR003675">
    <property type="entry name" value="Rce1/LyrA-like_dom"/>
</dbReference>
<dbReference type="InterPro" id="IPR052710">
    <property type="entry name" value="CAAX_protease"/>
</dbReference>
<dbReference type="Proteomes" id="UP000192521">
    <property type="component" value="Unassembled WGS sequence"/>
</dbReference>
<dbReference type="EMBL" id="MWPR01000010">
    <property type="protein sequence ID" value="ORJ50650.1"/>
    <property type="molecule type" value="Genomic_DNA"/>
</dbReference>
<feature type="transmembrane region" description="Helical" evidence="1">
    <location>
        <begin position="16"/>
        <end position="35"/>
    </location>
</feature>
<dbReference type="Pfam" id="PF02517">
    <property type="entry name" value="Rce1-like"/>
    <property type="match status" value="1"/>
</dbReference>
<dbReference type="PANTHER" id="PTHR36435">
    <property type="entry name" value="SLR1288 PROTEIN"/>
    <property type="match status" value="1"/>
</dbReference>
<organism evidence="3 4">
    <name type="scientific">Kluyvera intermedia</name>
    <name type="common">Enterobacter intermedius</name>
    <dbReference type="NCBI Taxonomy" id="61648"/>
    <lineage>
        <taxon>Bacteria</taxon>
        <taxon>Pseudomonadati</taxon>
        <taxon>Pseudomonadota</taxon>
        <taxon>Gammaproteobacteria</taxon>
        <taxon>Enterobacterales</taxon>
        <taxon>Enterobacteriaceae</taxon>
        <taxon>Kluyvera</taxon>
    </lineage>
</organism>
<feature type="transmembrane region" description="Helical" evidence="1">
    <location>
        <begin position="41"/>
        <end position="64"/>
    </location>
</feature>
<dbReference type="PANTHER" id="PTHR36435:SF1">
    <property type="entry name" value="CAAX AMINO TERMINAL PROTEASE FAMILY PROTEIN"/>
    <property type="match status" value="1"/>
</dbReference>
<protein>
    <recommendedName>
        <fullName evidence="2">CAAX prenyl protease 2/Lysostaphin resistance protein A-like domain-containing protein</fullName>
    </recommendedName>
</protein>
<evidence type="ECO:0000256" key="1">
    <source>
        <dbReference type="SAM" id="Phobius"/>
    </source>
</evidence>
<proteinExistence type="predicted"/>
<keyword evidence="1" id="KW-0472">Membrane</keyword>
<name>A0ABX3UGL4_KLUIN</name>
<feature type="transmembrane region" description="Helical" evidence="1">
    <location>
        <begin position="178"/>
        <end position="204"/>
    </location>
</feature>
<evidence type="ECO:0000259" key="2">
    <source>
        <dbReference type="Pfam" id="PF02517"/>
    </source>
</evidence>
<reference evidence="3 4" key="1">
    <citation type="submission" date="2017-02" db="EMBL/GenBank/DDBJ databases">
        <title>Draft genome sequence of a Kluyvera intermedia isolate from a patient with a pancreatic abscess.</title>
        <authorList>
            <person name="Thele R."/>
        </authorList>
    </citation>
    <scope>NUCLEOTIDE SEQUENCE [LARGE SCALE GENOMIC DNA]</scope>
    <source>
        <strain evidence="3 4">FOSA7093</strain>
    </source>
</reference>
<keyword evidence="1" id="KW-1133">Transmembrane helix</keyword>
<feature type="transmembrane region" description="Helical" evidence="1">
    <location>
        <begin position="120"/>
        <end position="143"/>
    </location>
</feature>
<accession>A0ABX3UGL4</accession>
<comment type="caution">
    <text evidence="3">The sequence shown here is derived from an EMBL/GenBank/DDBJ whole genome shotgun (WGS) entry which is preliminary data.</text>
</comment>
<keyword evidence="1" id="KW-0812">Transmembrane</keyword>
<sequence length="219" mass="24753">MITMLSNQAQRRHHTLICLAAVLIYHCFFFIVALLPNYAALYHSGFAALFVGLIVSLPCTLLLWRHYNHRYPFMPLGQFNVGYFSLGLLAIIVLNIAWQFLGIEEEWVASLKDYSLSARWGLAFAICFIAPFCEEVIFRGFLLNAFIRAGRFARQQSIVVTSVVFALMHTQYHAPATFIWLFTFSALLCVVRMASGGLLLPMLLHMLNNAASFSLSTMS</sequence>
<evidence type="ECO:0000313" key="3">
    <source>
        <dbReference type="EMBL" id="ORJ50650.1"/>
    </source>
</evidence>
<keyword evidence="4" id="KW-1185">Reference proteome</keyword>
<gene>
    <name evidence="3" type="ORF">B2M27_08770</name>
</gene>
<evidence type="ECO:0000313" key="4">
    <source>
        <dbReference type="Proteomes" id="UP000192521"/>
    </source>
</evidence>
<feature type="domain" description="CAAX prenyl protease 2/Lysostaphin resistance protein A-like" evidence="2">
    <location>
        <begin position="120"/>
        <end position="210"/>
    </location>
</feature>